<reference evidence="12 13" key="1">
    <citation type="submission" date="2018-05" db="EMBL/GenBank/DDBJ databases">
        <title>Whole genome sequence of Pseudomonas putida JBC17.</title>
        <authorList>
            <person name="Lee Y.H."/>
            <person name="David K."/>
        </authorList>
    </citation>
    <scope>NUCLEOTIDE SEQUENCE [LARGE SCALE GENOMIC DNA]</scope>
    <source>
        <strain evidence="12 13">JBC17</strain>
    </source>
</reference>
<dbReference type="CDD" id="cd02803">
    <property type="entry name" value="OYE_like_FMN_family"/>
    <property type="match status" value="1"/>
</dbReference>
<evidence type="ECO:0000256" key="4">
    <source>
        <dbReference type="ARBA" id="ARBA00022630"/>
    </source>
</evidence>
<evidence type="ECO:0000256" key="9">
    <source>
        <dbReference type="ARBA" id="ARBA00023014"/>
    </source>
</evidence>
<dbReference type="PANTHER" id="PTHR42917:SF2">
    <property type="entry name" value="2,4-DIENOYL-COA REDUCTASE [(2E)-ENOYL-COA-PRODUCING]"/>
    <property type="match status" value="1"/>
</dbReference>
<dbReference type="InterPro" id="IPR036188">
    <property type="entry name" value="FAD/NAD-bd_sf"/>
</dbReference>
<keyword evidence="7" id="KW-0560">Oxidoreductase</keyword>
<sequence>MSTAPYPHLFEPIRLRNLDIPNRTVMAPMSTNLAGHDGQVTPQQIAFYRERAEGGTGMIVVEFCCVDAASGRSEHRQLTLETPAFVAGHQRLVEAITGAGSVACLQLQHGGQGAKRELVTDGMPWAPSDIASRSDPSRLVARGMTEEQIEHLIECFGRSAELGVLAGYQAFELHGAHGYLLTSFLSPYSNHREDAWGGDEERRLNFSRRVIARVRQSIGDRPLIYRLSADEFTPKGLDIDDMVRIAPKLVAAGVDALHVSMGLGWTSFDKVIEPMSTPEGWRLPYSRRIREAVNVPVISVGQIRWPQTAENAIRDGDADMIALGRPLLADPEWANKARRDAALDIRPCTSCNYCVAISSGAHGTIGCAENPRSGHELDRLPDAGNLRGQRAVVVGGGPGGMAAALMLQQAGFATELHESREELGGGLIASAAPPFKDKLTWYLNYLIRQLDKSAVKVHLNSHVDASTLSGPGAPAIVLLAIGGRALRLPIKGIDSSHVRDAYELLMGHTQNFPAVDDTLPLLVYGGGETGCETAELLSEKGYAVVLVSRSPAKQLARSAEVIYRGVLNTRLASNPRIRIIDNSSIVAIAEDGRVQLQHNDGEHSELQTLGVLIAQGRRPDDTLLNHLLEAGLAVATIGDARKGGRIGDAVHDAYQTVLGLCASDAPMRPLAC</sequence>
<keyword evidence="6" id="KW-0479">Metal-binding</keyword>
<organism evidence="12 13">
    <name type="scientific">Pseudomonas putida</name>
    <name type="common">Arthrobacter siderocapsulatus</name>
    <dbReference type="NCBI Taxonomy" id="303"/>
    <lineage>
        <taxon>Bacteria</taxon>
        <taxon>Pseudomonadati</taxon>
        <taxon>Pseudomonadota</taxon>
        <taxon>Gammaproteobacteria</taxon>
        <taxon>Pseudomonadales</taxon>
        <taxon>Pseudomonadaceae</taxon>
        <taxon>Pseudomonas</taxon>
    </lineage>
</organism>
<keyword evidence="8" id="KW-0408">Iron</keyword>
<dbReference type="InterPro" id="IPR023753">
    <property type="entry name" value="FAD/NAD-binding_dom"/>
</dbReference>
<evidence type="ECO:0000256" key="3">
    <source>
        <dbReference type="ARBA" id="ARBA00011048"/>
    </source>
</evidence>
<comment type="cofactor">
    <cofactor evidence="2">
        <name>[4Fe-4S] cluster</name>
        <dbReference type="ChEBI" id="CHEBI:49883"/>
    </cofactor>
</comment>
<keyword evidence="4" id="KW-0285">Flavoprotein</keyword>
<accession>A0A2Z4RGJ5</accession>
<comment type="cofactor">
    <cofactor evidence="1">
        <name>FMN</name>
        <dbReference type="ChEBI" id="CHEBI:58210"/>
    </cofactor>
</comment>
<dbReference type="PRINTS" id="PR00469">
    <property type="entry name" value="PNDRDTASEII"/>
</dbReference>
<evidence type="ECO:0000256" key="2">
    <source>
        <dbReference type="ARBA" id="ARBA00001966"/>
    </source>
</evidence>
<dbReference type="InterPro" id="IPR051793">
    <property type="entry name" value="NADH:flavin_oxidoreductase"/>
</dbReference>
<dbReference type="Gene3D" id="3.40.50.720">
    <property type="entry name" value="NAD(P)-binding Rossmann-like Domain"/>
    <property type="match status" value="1"/>
</dbReference>
<name>A0A2Z4RGJ5_PSEPU</name>
<proteinExistence type="inferred from homology"/>
<dbReference type="PRINTS" id="PR00368">
    <property type="entry name" value="FADPNR"/>
</dbReference>
<dbReference type="OrthoDB" id="8523426at2"/>
<protein>
    <submittedName>
        <fullName evidence="12">NADH:flavin oxidoreductase</fullName>
    </submittedName>
</protein>
<gene>
    <name evidence="12" type="ORF">DKY63_09205</name>
</gene>
<dbReference type="Gene3D" id="3.50.50.60">
    <property type="entry name" value="FAD/NAD(P)-binding domain"/>
    <property type="match status" value="1"/>
</dbReference>
<evidence type="ECO:0000256" key="1">
    <source>
        <dbReference type="ARBA" id="ARBA00001917"/>
    </source>
</evidence>
<dbReference type="RefSeq" id="WP_110963828.1">
    <property type="nucleotide sequence ID" value="NZ_CP029693.1"/>
</dbReference>
<evidence type="ECO:0000256" key="5">
    <source>
        <dbReference type="ARBA" id="ARBA00022643"/>
    </source>
</evidence>
<dbReference type="GO" id="GO:0016491">
    <property type="term" value="F:oxidoreductase activity"/>
    <property type="evidence" value="ECO:0007669"/>
    <property type="project" value="UniProtKB-KW"/>
</dbReference>
<dbReference type="Pfam" id="PF00724">
    <property type="entry name" value="Oxidored_FMN"/>
    <property type="match status" value="1"/>
</dbReference>
<dbReference type="GO" id="GO:0046872">
    <property type="term" value="F:metal ion binding"/>
    <property type="evidence" value="ECO:0007669"/>
    <property type="project" value="UniProtKB-KW"/>
</dbReference>
<dbReference type="GO" id="GO:0051536">
    <property type="term" value="F:iron-sulfur cluster binding"/>
    <property type="evidence" value="ECO:0007669"/>
    <property type="project" value="UniProtKB-KW"/>
</dbReference>
<dbReference type="GO" id="GO:0010181">
    <property type="term" value="F:FMN binding"/>
    <property type="evidence" value="ECO:0007669"/>
    <property type="project" value="InterPro"/>
</dbReference>
<evidence type="ECO:0000259" key="11">
    <source>
        <dbReference type="Pfam" id="PF07992"/>
    </source>
</evidence>
<dbReference type="AlphaFoldDB" id="A0A2Z4RGJ5"/>
<evidence type="ECO:0000313" key="12">
    <source>
        <dbReference type="EMBL" id="AWY40067.1"/>
    </source>
</evidence>
<dbReference type="SUPFAM" id="SSF51905">
    <property type="entry name" value="FAD/NAD(P)-binding domain"/>
    <property type="match status" value="1"/>
</dbReference>
<dbReference type="EMBL" id="CP029693">
    <property type="protein sequence ID" value="AWY40067.1"/>
    <property type="molecule type" value="Genomic_DNA"/>
</dbReference>
<evidence type="ECO:0000256" key="8">
    <source>
        <dbReference type="ARBA" id="ARBA00023004"/>
    </source>
</evidence>
<dbReference type="Gene3D" id="3.20.20.70">
    <property type="entry name" value="Aldolase class I"/>
    <property type="match status" value="1"/>
</dbReference>
<keyword evidence="9" id="KW-0411">Iron-sulfur</keyword>
<dbReference type="InterPro" id="IPR013785">
    <property type="entry name" value="Aldolase_TIM"/>
</dbReference>
<keyword evidence="5" id="KW-0288">FMN</keyword>
<feature type="domain" description="FAD/NAD(P)-binding" evidence="11">
    <location>
        <begin position="391"/>
        <end position="634"/>
    </location>
</feature>
<dbReference type="InterPro" id="IPR001155">
    <property type="entry name" value="OxRdtase_FMN_N"/>
</dbReference>
<dbReference type="Proteomes" id="UP000250299">
    <property type="component" value="Chromosome"/>
</dbReference>
<dbReference type="PANTHER" id="PTHR42917">
    <property type="entry name" value="2,4-DIENOYL-COA REDUCTASE"/>
    <property type="match status" value="1"/>
</dbReference>
<comment type="similarity">
    <text evidence="3">In the N-terminal section; belongs to the NADH:flavin oxidoreductase/NADH oxidase family.</text>
</comment>
<feature type="domain" description="NADH:flavin oxidoreductase/NADH oxidase N-terminal" evidence="10">
    <location>
        <begin position="9"/>
        <end position="340"/>
    </location>
</feature>
<evidence type="ECO:0000313" key="13">
    <source>
        <dbReference type="Proteomes" id="UP000250299"/>
    </source>
</evidence>
<evidence type="ECO:0000259" key="10">
    <source>
        <dbReference type="Pfam" id="PF00724"/>
    </source>
</evidence>
<dbReference type="SUPFAM" id="SSF51395">
    <property type="entry name" value="FMN-linked oxidoreductases"/>
    <property type="match status" value="1"/>
</dbReference>
<evidence type="ECO:0000256" key="7">
    <source>
        <dbReference type="ARBA" id="ARBA00023002"/>
    </source>
</evidence>
<evidence type="ECO:0000256" key="6">
    <source>
        <dbReference type="ARBA" id="ARBA00022723"/>
    </source>
</evidence>
<dbReference type="Pfam" id="PF07992">
    <property type="entry name" value="Pyr_redox_2"/>
    <property type="match status" value="1"/>
</dbReference>